<evidence type="ECO:0000256" key="7">
    <source>
        <dbReference type="ARBA" id="ARBA00048258"/>
    </source>
</evidence>
<evidence type="ECO:0000256" key="4">
    <source>
        <dbReference type="ARBA" id="ARBA00022655"/>
    </source>
</evidence>
<evidence type="ECO:0000256" key="3">
    <source>
        <dbReference type="ARBA" id="ARBA00022598"/>
    </source>
</evidence>
<dbReference type="CDD" id="cd00560">
    <property type="entry name" value="PanC"/>
    <property type="match status" value="1"/>
</dbReference>
<accession>A0A285NH07</accession>
<evidence type="ECO:0000256" key="1">
    <source>
        <dbReference type="ARBA" id="ARBA00004990"/>
    </source>
</evidence>
<comment type="caution">
    <text evidence="8">Lacks conserved residue(s) required for the propagation of feature annotation.</text>
</comment>
<dbReference type="PANTHER" id="PTHR21299:SF1">
    <property type="entry name" value="PANTOATE--BETA-ALANINE LIGASE"/>
    <property type="match status" value="1"/>
</dbReference>
<organism evidence="9 10">
    <name type="scientific">Cohaesibacter gelatinilyticus</name>
    <dbReference type="NCBI Taxonomy" id="372072"/>
    <lineage>
        <taxon>Bacteria</taxon>
        <taxon>Pseudomonadati</taxon>
        <taxon>Pseudomonadota</taxon>
        <taxon>Alphaproteobacteria</taxon>
        <taxon>Hyphomicrobiales</taxon>
        <taxon>Cohaesibacteraceae</taxon>
    </lineage>
</organism>
<dbReference type="UniPathway" id="UPA00028">
    <property type="reaction ID" value="UER00005"/>
</dbReference>
<dbReference type="InterPro" id="IPR042176">
    <property type="entry name" value="Pantoate_ligase_C"/>
</dbReference>
<reference evidence="9 10" key="1">
    <citation type="submission" date="2017-09" db="EMBL/GenBank/DDBJ databases">
        <authorList>
            <person name="Ehlers B."/>
            <person name="Leendertz F.H."/>
        </authorList>
    </citation>
    <scope>NUCLEOTIDE SEQUENCE [LARGE SCALE GENOMIC DNA]</scope>
    <source>
        <strain evidence="9 10">DSM 18289</strain>
    </source>
</reference>
<dbReference type="GO" id="GO:0015940">
    <property type="term" value="P:pantothenate biosynthetic process"/>
    <property type="evidence" value="ECO:0007669"/>
    <property type="project" value="UniProtKB-UniRule"/>
</dbReference>
<keyword evidence="4 8" id="KW-0566">Pantothenate biosynthesis</keyword>
<dbReference type="HAMAP" id="MF_00158">
    <property type="entry name" value="PanC"/>
    <property type="match status" value="1"/>
</dbReference>
<comment type="catalytic activity">
    <reaction evidence="7 8">
        <text>(R)-pantoate + beta-alanine + ATP = (R)-pantothenate + AMP + diphosphate + H(+)</text>
        <dbReference type="Rhea" id="RHEA:10912"/>
        <dbReference type="ChEBI" id="CHEBI:15378"/>
        <dbReference type="ChEBI" id="CHEBI:15980"/>
        <dbReference type="ChEBI" id="CHEBI:29032"/>
        <dbReference type="ChEBI" id="CHEBI:30616"/>
        <dbReference type="ChEBI" id="CHEBI:33019"/>
        <dbReference type="ChEBI" id="CHEBI:57966"/>
        <dbReference type="ChEBI" id="CHEBI:456215"/>
        <dbReference type="EC" id="6.3.2.1"/>
    </reaction>
</comment>
<dbReference type="InterPro" id="IPR004821">
    <property type="entry name" value="Cyt_trans-like"/>
</dbReference>
<dbReference type="AlphaFoldDB" id="A0A285NH07"/>
<feature type="binding site" evidence="8">
    <location>
        <position position="94"/>
    </location>
    <ligand>
        <name>(R)-pantoate</name>
        <dbReference type="ChEBI" id="CHEBI:15980"/>
    </ligand>
</feature>
<feature type="binding site" evidence="8">
    <location>
        <begin position="180"/>
        <end position="183"/>
    </location>
    <ligand>
        <name>ATP</name>
        <dbReference type="ChEBI" id="CHEBI:30616"/>
    </ligand>
</feature>
<dbReference type="Pfam" id="PF02569">
    <property type="entry name" value="Pantoate_ligase"/>
    <property type="match status" value="1"/>
</dbReference>
<proteinExistence type="inferred from homology"/>
<feature type="binding site" evidence="8">
    <location>
        <begin position="63"/>
        <end position="70"/>
    </location>
    <ligand>
        <name>ATP</name>
        <dbReference type="ChEBI" id="CHEBI:30616"/>
    </ligand>
</feature>
<comment type="similarity">
    <text evidence="2 8">Belongs to the pantothenate synthetase family.</text>
</comment>
<comment type="function">
    <text evidence="8">Catalyzes the condensation of pantoate with beta-alanine in an ATP-dependent reaction via a pantoyl-adenylate intermediate.</text>
</comment>
<comment type="subcellular location">
    <subcellularLocation>
        <location evidence="8">Cytoplasm</location>
    </subcellularLocation>
</comment>
<dbReference type="Gene3D" id="3.30.1300.10">
    <property type="entry name" value="Pantoate-beta-alanine ligase, C-terminal domain"/>
    <property type="match status" value="1"/>
</dbReference>
<protein>
    <recommendedName>
        <fullName evidence="8">Pantothenate synthetase</fullName>
        <shortName evidence="8">PS</shortName>
        <ecNumber evidence="8">6.3.2.1</ecNumber>
    </recommendedName>
    <alternativeName>
        <fullName evidence="8">Pantoate--beta-alanine ligase</fullName>
    </alternativeName>
    <alternativeName>
        <fullName evidence="8">Pantoate-activating enzyme</fullName>
    </alternativeName>
</protein>
<keyword evidence="6 8" id="KW-0067">ATP-binding</keyword>
<dbReference type="EC" id="6.3.2.1" evidence="8"/>
<dbReference type="InterPro" id="IPR014729">
    <property type="entry name" value="Rossmann-like_a/b/a_fold"/>
</dbReference>
<feature type="active site" description="Proton donor" evidence="8">
    <location>
        <position position="70"/>
    </location>
</feature>
<evidence type="ECO:0000256" key="2">
    <source>
        <dbReference type="ARBA" id="ARBA00009256"/>
    </source>
</evidence>
<dbReference type="EMBL" id="OBEL01000001">
    <property type="protein sequence ID" value="SNZ08267.1"/>
    <property type="molecule type" value="Genomic_DNA"/>
</dbReference>
<dbReference type="GO" id="GO:0005524">
    <property type="term" value="F:ATP binding"/>
    <property type="evidence" value="ECO:0007669"/>
    <property type="project" value="UniProtKB-KW"/>
</dbReference>
<evidence type="ECO:0000313" key="9">
    <source>
        <dbReference type="EMBL" id="SNZ08267.1"/>
    </source>
</evidence>
<comment type="subunit">
    <text evidence="8">Homodimer.</text>
</comment>
<dbReference type="Proteomes" id="UP000219439">
    <property type="component" value="Unassembled WGS sequence"/>
</dbReference>
<keyword evidence="8" id="KW-0963">Cytoplasm</keyword>
<dbReference type="PANTHER" id="PTHR21299">
    <property type="entry name" value="CYTIDYLATE KINASE/PANTOATE-BETA-ALANINE LIGASE"/>
    <property type="match status" value="1"/>
</dbReference>
<dbReference type="SUPFAM" id="SSF52374">
    <property type="entry name" value="Nucleotidylyl transferase"/>
    <property type="match status" value="1"/>
</dbReference>
<keyword evidence="5 8" id="KW-0547">Nucleotide-binding</keyword>
<comment type="miscellaneous">
    <text evidence="8">The reaction proceeds by a bi uni uni bi ping pong mechanism.</text>
</comment>
<dbReference type="NCBIfam" id="TIGR00018">
    <property type="entry name" value="panC"/>
    <property type="match status" value="1"/>
</dbReference>
<comment type="pathway">
    <text evidence="1 8">Cofactor biosynthesis; (R)-pantothenate biosynthesis; (R)-pantothenate from (R)-pantoate and beta-alanine: step 1/1.</text>
</comment>
<dbReference type="NCBIfam" id="TIGR00125">
    <property type="entry name" value="cyt_tran_rel"/>
    <property type="match status" value="1"/>
</dbReference>
<feature type="binding site" evidence="8">
    <location>
        <position position="94"/>
    </location>
    <ligand>
        <name>beta-alanine</name>
        <dbReference type="ChEBI" id="CHEBI:57966"/>
    </ligand>
</feature>
<evidence type="ECO:0000256" key="6">
    <source>
        <dbReference type="ARBA" id="ARBA00022840"/>
    </source>
</evidence>
<dbReference type="InterPro" id="IPR003721">
    <property type="entry name" value="Pantoate_ligase"/>
</dbReference>
<feature type="binding site" evidence="8">
    <location>
        <begin position="217"/>
        <end position="220"/>
    </location>
    <ligand>
        <name>ATP</name>
        <dbReference type="ChEBI" id="CHEBI:30616"/>
    </ligand>
</feature>
<evidence type="ECO:0000313" key="10">
    <source>
        <dbReference type="Proteomes" id="UP000219439"/>
    </source>
</evidence>
<keyword evidence="10" id="KW-1185">Reference proteome</keyword>
<dbReference type="GO" id="GO:0004592">
    <property type="term" value="F:pantoate-beta-alanine ligase activity"/>
    <property type="evidence" value="ECO:0007669"/>
    <property type="project" value="UniProtKB-UniRule"/>
</dbReference>
<dbReference type="GO" id="GO:0005829">
    <property type="term" value="C:cytosol"/>
    <property type="evidence" value="ECO:0007669"/>
    <property type="project" value="TreeGrafter"/>
</dbReference>
<evidence type="ECO:0000256" key="8">
    <source>
        <dbReference type="HAMAP-Rule" id="MF_00158"/>
    </source>
</evidence>
<gene>
    <name evidence="8" type="primary">panC</name>
    <name evidence="9" type="ORF">SAMN06265368_1537</name>
</gene>
<sequence length="316" mass="35156">MQRNMRYSSHQSHLLLGINGLANVRQKMTSTHNLTIVRTIEDLRSITNAWRRNGQTYAMVPTMGALHAGHLSLVELAQDQADHVLVSIFVNPTQFAPHEDFSSYPRTENDDCIKLSGYRIGAVFCPNAKEMYPEGFCTHVGLSGPAQGLESDFRPHFFQGVATVVTKLLLAAQPDIAIFGEKDFQQLRVIQRFAKDLNLPTEIQGGPTMRESDGLAMSSRNAYLSNEERTKSVQLITIMRQTAQRLQHGELCKAVLQDGLDALKAAGFKPDYLALHESQDLKPFTGSNLTQEQLGDYRLLAAACLGKTRLIDNIEV</sequence>
<evidence type="ECO:0000256" key="5">
    <source>
        <dbReference type="ARBA" id="ARBA00022741"/>
    </source>
</evidence>
<feature type="binding site" evidence="8">
    <location>
        <position position="186"/>
    </location>
    <ligand>
        <name>(R)-pantoate</name>
        <dbReference type="ChEBI" id="CHEBI:15980"/>
    </ligand>
</feature>
<name>A0A285NH07_9HYPH</name>
<dbReference type="Gene3D" id="3.40.50.620">
    <property type="entry name" value="HUPs"/>
    <property type="match status" value="1"/>
</dbReference>
<keyword evidence="3 8" id="KW-0436">Ligase</keyword>